<proteinExistence type="predicted"/>
<evidence type="ECO:0000313" key="2">
    <source>
        <dbReference type="Proteomes" id="UP000649617"/>
    </source>
</evidence>
<dbReference type="AlphaFoldDB" id="A0A812KNV7"/>
<sequence>MPRNAARDARRAAVRLEQRRAAVSGFGAYLRAARCTGLACHVFFEAARVRQHIICMSEFQLQAPLPGDLCFRRLRQMFSWRLVLANREAVAHRRAQIEAEHARASPTQLRFEKGFARLSYQLAGRRIAPRGDGVPSKLLKRLRTKKVNNELVAALDIGVPHAVPDGRGWHRLEAAVVDFLRRPFGRSATRDRIIKHSLRLLRASRQVKTADALLAWCAAGNGAPFALWHKIFAWSHNEADVSSRFTLEAAVTDVFVAHRRHLHSLGVGHKPFSRQLRRLGLDVERHWMNKQLGKRLTSAPPGLERPEDICTQKEDSLIRMNSRLQAVEEFMTQRIFHLENRECSAIRKQLIHLEDHDASGRVTLADFYNTTLHNFFSSAFTESENYLRDTGALDETVPGMPRVIIPNYLMLDSNCLGSSEYYAVCCIDECEVLLDKIETQIRAPTASPAQLSQLVSSLGAEFSLDEGSWTELQARLGDIADNEGQVPLHGRMFAQ</sequence>
<dbReference type="Proteomes" id="UP000649617">
    <property type="component" value="Unassembled WGS sequence"/>
</dbReference>
<organism evidence="1 2">
    <name type="scientific">Symbiodinium pilosum</name>
    <name type="common">Dinoflagellate</name>
    <dbReference type="NCBI Taxonomy" id="2952"/>
    <lineage>
        <taxon>Eukaryota</taxon>
        <taxon>Sar</taxon>
        <taxon>Alveolata</taxon>
        <taxon>Dinophyceae</taxon>
        <taxon>Suessiales</taxon>
        <taxon>Symbiodiniaceae</taxon>
        <taxon>Symbiodinium</taxon>
    </lineage>
</organism>
<feature type="non-terminal residue" evidence="1">
    <location>
        <position position="495"/>
    </location>
</feature>
<accession>A0A812KNV7</accession>
<dbReference type="OrthoDB" id="415361at2759"/>
<evidence type="ECO:0000313" key="1">
    <source>
        <dbReference type="EMBL" id="CAE7233629.1"/>
    </source>
</evidence>
<keyword evidence="2" id="KW-1185">Reference proteome</keyword>
<reference evidence="1" key="1">
    <citation type="submission" date="2021-02" db="EMBL/GenBank/DDBJ databases">
        <authorList>
            <person name="Dougan E. K."/>
            <person name="Rhodes N."/>
            <person name="Thang M."/>
            <person name="Chan C."/>
        </authorList>
    </citation>
    <scope>NUCLEOTIDE SEQUENCE</scope>
</reference>
<dbReference type="EMBL" id="CAJNIZ010004525">
    <property type="protein sequence ID" value="CAE7233629.1"/>
    <property type="molecule type" value="Genomic_DNA"/>
</dbReference>
<comment type="caution">
    <text evidence="1">The sequence shown here is derived from an EMBL/GenBank/DDBJ whole genome shotgun (WGS) entry which is preliminary data.</text>
</comment>
<name>A0A812KNV7_SYMPI</name>
<gene>
    <name evidence="1" type="ORF">SPIL2461_LOCUS3684</name>
</gene>
<protein>
    <submittedName>
        <fullName evidence="1">Uncharacterized protein</fullName>
    </submittedName>
</protein>